<dbReference type="EMBL" id="JAHZIK010001736">
    <property type="protein sequence ID" value="MBW7459617.1"/>
    <property type="molecule type" value="Genomic_DNA"/>
</dbReference>
<feature type="non-terminal residue" evidence="1">
    <location>
        <position position="67"/>
    </location>
</feature>
<gene>
    <name evidence="1" type="ORF">K0U00_36720</name>
</gene>
<reference evidence="1 2" key="1">
    <citation type="submission" date="2021-07" db="EMBL/GenBank/DDBJ databases">
        <title>Paenibacillus radiodurans sp. nov., isolated from the southeastern edge of Tengger Desert.</title>
        <authorList>
            <person name="Zhang G."/>
        </authorList>
    </citation>
    <scope>NUCLEOTIDE SEQUENCE [LARGE SCALE GENOMIC DNA]</scope>
    <source>
        <strain evidence="1 2">CCM 7311</strain>
    </source>
</reference>
<keyword evidence="2" id="KW-1185">Reference proteome</keyword>
<dbReference type="Proteomes" id="UP001519887">
    <property type="component" value="Unassembled WGS sequence"/>
</dbReference>
<name>A0ABS7CFB5_9BACL</name>
<organism evidence="1 2">
    <name type="scientific">Paenibacillus sepulcri</name>
    <dbReference type="NCBI Taxonomy" id="359917"/>
    <lineage>
        <taxon>Bacteria</taxon>
        <taxon>Bacillati</taxon>
        <taxon>Bacillota</taxon>
        <taxon>Bacilli</taxon>
        <taxon>Bacillales</taxon>
        <taxon>Paenibacillaceae</taxon>
        <taxon>Paenibacillus</taxon>
    </lineage>
</organism>
<evidence type="ECO:0000313" key="1">
    <source>
        <dbReference type="EMBL" id="MBW7459617.1"/>
    </source>
</evidence>
<protein>
    <submittedName>
        <fullName evidence="1">Uncharacterized protein</fullName>
    </submittedName>
</protein>
<comment type="caution">
    <text evidence="1">The sequence shown here is derived from an EMBL/GenBank/DDBJ whole genome shotgun (WGS) entry which is preliminary data.</text>
</comment>
<sequence>MRTSLRRVLNRLFSGSLSALLLGSLLITAIPQSVSAAFDEGSADALLTGLSLSDGTLSPVFDSETAD</sequence>
<evidence type="ECO:0000313" key="2">
    <source>
        <dbReference type="Proteomes" id="UP001519887"/>
    </source>
</evidence>
<accession>A0ABS7CFB5</accession>
<proteinExistence type="predicted"/>